<dbReference type="InterPro" id="IPR003856">
    <property type="entry name" value="LPS_length_determ_N"/>
</dbReference>
<feature type="domain" description="Tyrosine-protein kinase G-rich" evidence="9">
    <location>
        <begin position="401"/>
        <end position="470"/>
    </location>
</feature>
<keyword evidence="6" id="KW-0175">Coiled coil</keyword>
<keyword evidence="5 7" id="KW-0472">Membrane</keyword>
<evidence type="ECO:0000259" key="9">
    <source>
        <dbReference type="Pfam" id="PF13807"/>
    </source>
</evidence>
<evidence type="ECO:0000256" key="1">
    <source>
        <dbReference type="ARBA" id="ARBA00004651"/>
    </source>
</evidence>
<evidence type="ECO:0000256" key="2">
    <source>
        <dbReference type="ARBA" id="ARBA00022475"/>
    </source>
</evidence>
<dbReference type="PANTHER" id="PTHR32309:SF13">
    <property type="entry name" value="FERRIC ENTEROBACTIN TRANSPORT PROTEIN FEPE"/>
    <property type="match status" value="1"/>
</dbReference>
<dbReference type="GO" id="GO:0004713">
    <property type="term" value="F:protein tyrosine kinase activity"/>
    <property type="evidence" value="ECO:0007669"/>
    <property type="project" value="TreeGrafter"/>
</dbReference>
<sequence length="591" mass="65403">MNAVTSVPQDGIAGPETRFPFREGEQTSIIRHYLHIAQRWRYVIIGITTACILVGLIVTLLMTPQYTAVSTIEIARDSSKVTDFQGVERETSALDQEFYQTQYGLLRSRALSERIANQLRLVDDAKFFAMFGYKKDSPAFKLTQGRYPANGRAERLRIAGEILLDHLSVNPTRMSRLVDVGFTSPDADFSARIANAWADQYIQSNLERKVQATSYGRNLLQRQLALQKERLDESQRQLVGYASAQQIITLPSQTSNGTTTSERSIVADDLAALNSALSQATADRIQAEARFQQAGRAGASTEALRNTAINNLRQRRAELAAEYQRLMVQFEPGYPAAKAVQSQIAQLDQAITREEGRVSGSLQADYREAQERERALQAQVNQLKSQYLDQRRRSIQYNIYQQEVDTNRALYDGLLQRFKEIGIAGSVGVNNISIIDNADVPQKPSSPRLLLNIAIAFAAGLVLGGLAAFALEQMDEAIADPAEIERRLGLPLLGAVPNLKDIRPEDALRDRKSALVDAYLAVQTNLSFTTEHGVPRSFAVTSTRPAEGKSTTAFALATMLSRSQRRVVLVDGDMRSPSIHHLIGIGHDLGV</sequence>
<evidence type="ECO:0000259" key="8">
    <source>
        <dbReference type="Pfam" id="PF02706"/>
    </source>
</evidence>
<gene>
    <name evidence="10" type="ORF">SP6_62_00630</name>
</gene>
<feature type="coiled-coil region" evidence="6">
    <location>
        <begin position="270"/>
        <end position="393"/>
    </location>
</feature>
<feature type="transmembrane region" description="Helical" evidence="7">
    <location>
        <begin position="40"/>
        <end position="62"/>
    </location>
</feature>
<evidence type="ECO:0000256" key="7">
    <source>
        <dbReference type="SAM" id="Phobius"/>
    </source>
</evidence>
<protein>
    <submittedName>
        <fullName evidence="10">DNA, contig: SP662</fullName>
    </submittedName>
</protein>
<dbReference type="RefSeq" id="WP_082052582.1">
    <property type="nucleotide sequence ID" value="NZ_BBJS01000062.1"/>
</dbReference>
<dbReference type="Gene3D" id="3.40.50.300">
    <property type="entry name" value="P-loop containing nucleotide triphosphate hydrolases"/>
    <property type="match status" value="1"/>
</dbReference>
<keyword evidence="2" id="KW-1003">Cell membrane</keyword>
<evidence type="ECO:0000256" key="3">
    <source>
        <dbReference type="ARBA" id="ARBA00022692"/>
    </source>
</evidence>
<comment type="caution">
    <text evidence="10">The sequence shown here is derived from an EMBL/GenBank/DDBJ whole genome shotgun (WGS) entry which is preliminary data.</text>
</comment>
<feature type="domain" description="Polysaccharide chain length determinant N-terminal" evidence="8">
    <location>
        <begin position="40"/>
        <end position="119"/>
    </location>
</feature>
<dbReference type="Proteomes" id="UP000032025">
    <property type="component" value="Unassembled WGS sequence"/>
</dbReference>
<keyword evidence="3 7" id="KW-0812">Transmembrane</keyword>
<dbReference type="AlphaFoldDB" id="A0A0C9M5V2"/>
<organism evidence="10 11">
    <name type="scientific">Sphingomonas paucimobilis NBRC 13935</name>
    <dbReference type="NCBI Taxonomy" id="1219050"/>
    <lineage>
        <taxon>Bacteria</taxon>
        <taxon>Pseudomonadati</taxon>
        <taxon>Pseudomonadota</taxon>
        <taxon>Alphaproteobacteria</taxon>
        <taxon>Sphingomonadales</taxon>
        <taxon>Sphingomonadaceae</taxon>
        <taxon>Sphingomonas</taxon>
    </lineage>
</organism>
<dbReference type="PANTHER" id="PTHR32309">
    <property type="entry name" value="TYROSINE-PROTEIN KINASE"/>
    <property type="match status" value="1"/>
</dbReference>
<accession>A0A0C9M5V2</accession>
<comment type="subcellular location">
    <subcellularLocation>
        <location evidence="1">Cell membrane</location>
        <topology evidence="1">Multi-pass membrane protein</topology>
    </subcellularLocation>
</comment>
<evidence type="ECO:0000313" key="10">
    <source>
        <dbReference type="EMBL" id="GAN15685.1"/>
    </source>
</evidence>
<dbReference type="InterPro" id="IPR032807">
    <property type="entry name" value="GNVR"/>
</dbReference>
<dbReference type="EMBL" id="BBJS01000062">
    <property type="protein sequence ID" value="GAN15685.1"/>
    <property type="molecule type" value="Genomic_DNA"/>
</dbReference>
<evidence type="ECO:0000256" key="5">
    <source>
        <dbReference type="ARBA" id="ARBA00023136"/>
    </source>
</evidence>
<keyword evidence="4 7" id="KW-1133">Transmembrane helix</keyword>
<dbReference type="InterPro" id="IPR050445">
    <property type="entry name" value="Bact_polysacc_biosynth/exp"/>
</dbReference>
<name>A0A0C9M5V2_SPHPI</name>
<feature type="non-terminal residue" evidence="10">
    <location>
        <position position="591"/>
    </location>
</feature>
<dbReference type="Pfam" id="PF13807">
    <property type="entry name" value="GNVR"/>
    <property type="match status" value="1"/>
</dbReference>
<proteinExistence type="predicted"/>
<dbReference type="InterPro" id="IPR027417">
    <property type="entry name" value="P-loop_NTPase"/>
</dbReference>
<feature type="transmembrane region" description="Helical" evidence="7">
    <location>
        <begin position="449"/>
        <end position="471"/>
    </location>
</feature>
<dbReference type="GO" id="GO:0005886">
    <property type="term" value="C:plasma membrane"/>
    <property type="evidence" value="ECO:0007669"/>
    <property type="project" value="UniProtKB-SubCell"/>
</dbReference>
<dbReference type="SUPFAM" id="SSF52540">
    <property type="entry name" value="P-loop containing nucleoside triphosphate hydrolases"/>
    <property type="match status" value="1"/>
</dbReference>
<dbReference type="Pfam" id="PF02706">
    <property type="entry name" value="Wzz"/>
    <property type="match status" value="1"/>
</dbReference>
<keyword evidence="11" id="KW-1185">Reference proteome</keyword>
<reference evidence="10 11" key="1">
    <citation type="submission" date="2014-08" db="EMBL/GenBank/DDBJ databases">
        <title>Whole genome shotgun sequence of Sphingomonas paucimobilis NBRC 13935.</title>
        <authorList>
            <person name="Hosoyama A."/>
            <person name="Hashimoto M."/>
            <person name="Hosoyama Y."/>
            <person name="Noguchi M."/>
            <person name="Uohara A."/>
            <person name="Ohji S."/>
            <person name="Katano-Makiyama Y."/>
            <person name="Ichikawa N."/>
            <person name="Kimura A."/>
            <person name="Yamazoe A."/>
            <person name="Fujita N."/>
        </authorList>
    </citation>
    <scope>NUCLEOTIDE SEQUENCE [LARGE SCALE GENOMIC DNA]</scope>
    <source>
        <strain evidence="10 11">NBRC 13935</strain>
    </source>
</reference>
<evidence type="ECO:0000256" key="6">
    <source>
        <dbReference type="SAM" id="Coils"/>
    </source>
</evidence>
<evidence type="ECO:0000256" key="4">
    <source>
        <dbReference type="ARBA" id="ARBA00022989"/>
    </source>
</evidence>
<evidence type="ECO:0000313" key="11">
    <source>
        <dbReference type="Proteomes" id="UP000032025"/>
    </source>
</evidence>